<dbReference type="Gene3D" id="1.10.10.10">
    <property type="entry name" value="Winged helix-like DNA-binding domain superfamily/Winged helix DNA-binding domain"/>
    <property type="match status" value="1"/>
</dbReference>
<dbReference type="Pfam" id="PF00126">
    <property type="entry name" value="HTH_1"/>
    <property type="match status" value="1"/>
</dbReference>
<dbReference type="SUPFAM" id="SSF46785">
    <property type="entry name" value="Winged helix' DNA-binding domain"/>
    <property type="match status" value="1"/>
</dbReference>
<feature type="domain" description="HTH lysR-type" evidence="1">
    <location>
        <begin position="28"/>
        <end position="87"/>
    </location>
</feature>
<dbReference type="InterPro" id="IPR036390">
    <property type="entry name" value="WH_DNA-bd_sf"/>
</dbReference>
<reference evidence="2" key="1">
    <citation type="journal article" date="2014" name="Int. J. Syst. Evol. Microbiol.">
        <title>Complete genome sequence of Corynebacterium casei LMG S-19264T (=DSM 44701T), isolated from a smear-ripened cheese.</title>
        <authorList>
            <consortium name="US DOE Joint Genome Institute (JGI-PGF)"/>
            <person name="Walter F."/>
            <person name="Albersmeier A."/>
            <person name="Kalinowski J."/>
            <person name="Ruckert C."/>
        </authorList>
    </citation>
    <scope>NUCLEOTIDE SEQUENCE</scope>
    <source>
        <strain evidence="2">JCM 10088</strain>
    </source>
</reference>
<sequence>MGVEVRVRHRIWIEVGGQSVIGPGGYDILAAIDRTGSISRAARELGMSYRFVWNYIDKMERRLGVSVVRGWRGGSRRGGAQLTPAGRRLLEIYGRILDDVNKLTPAWEEEVRGLLEEGGAGRG</sequence>
<proteinExistence type="predicted"/>
<dbReference type="PANTHER" id="PTHR30432">
    <property type="entry name" value="TRANSCRIPTIONAL REGULATOR MODE"/>
    <property type="match status" value="1"/>
</dbReference>
<organism evidence="2 3">
    <name type="scientific">Thermocladium modestius</name>
    <dbReference type="NCBI Taxonomy" id="62609"/>
    <lineage>
        <taxon>Archaea</taxon>
        <taxon>Thermoproteota</taxon>
        <taxon>Thermoprotei</taxon>
        <taxon>Thermoproteales</taxon>
        <taxon>Thermoproteaceae</taxon>
        <taxon>Thermocladium</taxon>
    </lineage>
</organism>
<evidence type="ECO:0000313" key="3">
    <source>
        <dbReference type="Proteomes" id="UP000610960"/>
    </source>
</evidence>
<dbReference type="Proteomes" id="UP000610960">
    <property type="component" value="Unassembled WGS sequence"/>
</dbReference>
<keyword evidence="3" id="KW-1185">Reference proteome</keyword>
<protein>
    <submittedName>
        <fullName evidence="2">Molybdenum-pterin-binding protein</fullName>
    </submittedName>
</protein>
<name>A0A830GSY3_9CREN</name>
<dbReference type="PANTHER" id="PTHR30432:SF1">
    <property type="entry name" value="DNA-BINDING TRANSCRIPTIONAL DUAL REGULATOR MODE"/>
    <property type="match status" value="1"/>
</dbReference>
<dbReference type="AlphaFoldDB" id="A0A830GSY3"/>
<dbReference type="InterPro" id="IPR036388">
    <property type="entry name" value="WH-like_DNA-bd_sf"/>
</dbReference>
<dbReference type="InterPro" id="IPR051815">
    <property type="entry name" value="Molybdate_resp_trans_reg"/>
</dbReference>
<evidence type="ECO:0000259" key="1">
    <source>
        <dbReference type="Pfam" id="PF00126"/>
    </source>
</evidence>
<dbReference type="GO" id="GO:0003700">
    <property type="term" value="F:DNA-binding transcription factor activity"/>
    <property type="evidence" value="ECO:0007669"/>
    <property type="project" value="InterPro"/>
</dbReference>
<accession>A0A830GSY3</accession>
<dbReference type="EMBL" id="BMNL01000001">
    <property type="protein sequence ID" value="GGP19485.1"/>
    <property type="molecule type" value="Genomic_DNA"/>
</dbReference>
<comment type="caution">
    <text evidence="2">The sequence shown here is derived from an EMBL/GenBank/DDBJ whole genome shotgun (WGS) entry which is preliminary data.</text>
</comment>
<evidence type="ECO:0000313" key="2">
    <source>
        <dbReference type="EMBL" id="GGP19485.1"/>
    </source>
</evidence>
<reference evidence="2" key="2">
    <citation type="submission" date="2020-09" db="EMBL/GenBank/DDBJ databases">
        <authorList>
            <person name="Sun Q."/>
            <person name="Ohkuma M."/>
        </authorList>
    </citation>
    <scope>NUCLEOTIDE SEQUENCE</scope>
    <source>
        <strain evidence="2">JCM 10088</strain>
    </source>
</reference>
<gene>
    <name evidence="2" type="ORF">GCM10007981_03360</name>
</gene>
<dbReference type="InterPro" id="IPR000847">
    <property type="entry name" value="LysR_HTH_N"/>
</dbReference>